<keyword evidence="2" id="KW-0472">Membrane</keyword>
<feature type="transmembrane region" description="Helical" evidence="2">
    <location>
        <begin position="143"/>
        <end position="161"/>
    </location>
</feature>
<dbReference type="eggNOG" id="KOG1347">
    <property type="taxonomic scope" value="Eukaryota"/>
</dbReference>
<dbReference type="Gramene" id="KFK43773">
    <property type="protein sequence ID" value="KFK43773"/>
    <property type="gene ID" value="AALP_AA1G170900"/>
</dbReference>
<keyword evidence="2" id="KW-1133">Transmembrane helix</keyword>
<dbReference type="PANTHER" id="PTHR11206">
    <property type="entry name" value="MULTIDRUG RESISTANCE PROTEIN"/>
    <property type="match status" value="1"/>
</dbReference>
<evidence type="ECO:0000256" key="2">
    <source>
        <dbReference type="SAM" id="Phobius"/>
    </source>
</evidence>
<gene>
    <name evidence="3" type="ordered locus">AALP_Aa1g170900</name>
</gene>
<dbReference type="GO" id="GO:0015297">
    <property type="term" value="F:antiporter activity"/>
    <property type="evidence" value="ECO:0007669"/>
    <property type="project" value="InterPro"/>
</dbReference>
<dbReference type="OrthoDB" id="2126698at2759"/>
<reference evidence="4" key="1">
    <citation type="journal article" date="2015" name="Nat. Plants">
        <title>Genome expansion of Arabis alpina linked with retrotransposition and reduced symmetric DNA methylation.</title>
        <authorList>
            <person name="Willing E.M."/>
            <person name="Rawat V."/>
            <person name="Mandakova T."/>
            <person name="Maumus F."/>
            <person name="James G.V."/>
            <person name="Nordstroem K.J."/>
            <person name="Becker C."/>
            <person name="Warthmann N."/>
            <person name="Chica C."/>
            <person name="Szarzynska B."/>
            <person name="Zytnicki M."/>
            <person name="Albani M.C."/>
            <person name="Kiefer C."/>
            <person name="Bergonzi S."/>
            <person name="Castaings L."/>
            <person name="Mateos J.L."/>
            <person name="Berns M.C."/>
            <person name="Bujdoso N."/>
            <person name="Piofczyk T."/>
            <person name="de Lorenzo L."/>
            <person name="Barrero-Sicilia C."/>
            <person name="Mateos I."/>
            <person name="Piednoel M."/>
            <person name="Hagmann J."/>
            <person name="Chen-Min-Tao R."/>
            <person name="Iglesias-Fernandez R."/>
            <person name="Schuster S.C."/>
            <person name="Alonso-Blanco C."/>
            <person name="Roudier F."/>
            <person name="Carbonero P."/>
            <person name="Paz-Ares J."/>
            <person name="Davis S.J."/>
            <person name="Pecinka A."/>
            <person name="Quesneville H."/>
            <person name="Colot V."/>
            <person name="Lysak M.A."/>
            <person name="Weigel D."/>
            <person name="Coupland G."/>
            <person name="Schneeberger K."/>
        </authorList>
    </citation>
    <scope>NUCLEOTIDE SEQUENCE [LARGE SCALE GENOMIC DNA]</scope>
    <source>
        <strain evidence="4">cv. Pajares</strain>
    </source>
</reference>
<evidence type="ECO:0000313" key="4">
    <source>
        <dbReference type="Proteomes" id="UP000029120"/>
    </source>
</evidence>
<keyword evidence="4" id="KW-1185">Reference proteome</keyword>
<name>A0A087HNS1_ARAAL</name>
<organism evidence="3 4">
    <name type="scientific">Arabis alpina</name>
    <name type="common">Alpine rock-cress</name>
    <dbReference type="NCBI Taxonomy" id="50452"/>
    <lineage>
        <taxon>Eukaryota</taxon>
        <taxon>Viridiplantae</taxon>
        <taxon>Streptophyta</taxon>
        <taxon>Embryophyta</taxon>
        <taxon>Tracheophyta</taxon>
        <taxon>Spermatophyta</taxon>
        <taxon>Magnoliopsida</taxon>
        <taxon>eudicotyledons</taxon>
        <taxon>Gunneridae</taxon>
        <taxon>Pentapetalae</taxon>
        <taxon>rosids</taxon>
        <taxon>malvids</taxon>
        <taxon>Brassicales</taxon>
        <taxon>Brassicaceae</taxon>
        <taxon>Arabideae</taxon>
        <taxon>Arabis</taxon>
    </lineage>
</organism>
<comment type="similarity">
    <text evidence="1">Belongs to the multi antimicrobial extrusion (MATE) (TC 2.A.66.1) family.</text>
</comment>
<proteinExistence type="inferred from homology"/>
<feature type="transmembrane region" description="Helical" evidence="2">
    <location>
        <begin position="167"/>
        <end position="185"/>
    </location>
</feature>
<accession>A0A087HNS1</accession>
<evidence type="ECO:0000256" key="1">
    <source>
        <dbReference type="ARBA" id="ARBA00010199"/>
    </source>
</evidence>
<dbReference type="OMA" id="RFENTWK"/>
<dbReference type="EMBL" id="CM002869">
    <property type="protein sequence ID" value="KFK43773.1"/>
    <property type="molecule type" value="Genomic_DNA"/>
</dbReference>
<evidence type="ECO:0000313" key="3">
    <source>
        <dbReference type="EMBL" id="KFK43773.1"/>
    </source>
</evidence>
<dbReference type="AlphaFoldDB" id="A0A087HNS1"/>
<dbReference type="InterPro" id="IPR002528">
    <property type="entry name" value="MATE_fam"/>
</dbReference>
<sequence>MATVVIAQSMLQIIPIVMVGHLNKLSLAGASLASSFCNVTGFSFIIGLSGALDTLSGQAFGAKLYRKLGVQTYTAMFCLGLVCLPLSLIWFNMGKLLVLLGQDPAIAYKAGSYAAWLIPELFSYALLQLLTRYFQNQSLLRPLLITACFVFCLHIPLSWLLVYKLGLGYIGGALALSLSNTFFLLQ</sequence>
<keyword evidence="2" id="KW-0812">Transmembrane</keyword>
<feature type="transmembrane region" description="Helical" evidence="2">
    <location>
        <begin position="73"/>
        <end position="93"/>
    </location>
</feature>
<dbReference type="GO" id="GO:0042910">
    <property type="term" value="F:xenobiotic transmembrane transporter activity"/>
    <property type="evidence" value="ECO:0007669"/>
    <property type="project" value="InterPro"/>
</dbReference>
<dbReference type="Pfam" id="PF01554">
    <property type="entry name" value="MatE"/>
    <property type="match status" value="1"/>
</dbReference>
<protein>
    <submittedName>
        <fullName evidence="3">Uncharacterized protein</fullName>
    </submittedName>
</protein>
<dbReference type="Proteomes" id="UP000029120">
    <property type="component" value="Chromosome 1"/>
</dbReference>
<feature type="transmembrane region" description="Helical" evidence="2">
    <location>
        <begin position="113"/>
        <end position="131"/>
    </location>
</feature>
<feature type="transmembrane region" description="Helical" evidence="2">
    <location>
        <begin position="27"/>
        <end position="52"/>
    </location>
</feature>
<dbReference type="GO" id="GO:0016020">
    <property type="term" value="C:membrane"/>
    <property type="evidence" value="ECO:0007669"/>
    <property type="project" value="InterPro"/>
</dbReference>